<dbReference type="EMBL" id="CAVLEF010000280">
    <property type="protein sequence ID" value="CAK1555895.1"/>
    <property type="molecule type" value="Genomic_DNA"/>
</dbReference>
<comment type="caution">
    <text evidence="2">The sequence shown here is derived from an EMBL/GenBank/DDBJ whole genome shotgun (WGS) entry which is preliminary data.</text>
</comment>
<accession>A0AAV1K5M5</accession>
<evidence type="ECO:0000256" key="1">
    <source>
        <dbReference type="SAM" id="MobiDB-lite"/>
    </source>
</evidence>
<feature type="region of interest" description="Disordered" evidence="1">
    <location>
        <begin position="1"/>
        <end position="22"/>
    </location>
</feature>
<evidence type="ECO:0000313" key="3">
    <source>
        <dbReference type="Proteomes" id="UP001497472"/>
    </source>
</evidence>
<dbReference type="AlphaFoldDB" id="A0AAV1K5M5"/>
<sequence length="96" mass="11500">MPKYYRFRATPPDRKPKRKEREREIAVRNVEHENDINGLDLTLLCSPSPSWYLRRIAWRETVPVVGFQRQLSRGLQTLAIYNNRPVFVFIQFDPKI</sequence>
<keyword evidence="3" id="KW-1185">Reference proteome</keyword>
<organism evidence="2 3">
    <name type="scientific">Leptosia nina</name>
    <dbReference type="NCBI Taxonomy" id="320188"/>
    <lineage>
        <taxon>Eukaryota</taxon>
        <taxon>Metazoa</taxon>
        <taxon>Ecdysozoa</taxon>
        <taxon>Arthropoda</taxon>
        <taxon>Hexapoda</taxon>
        <taxon>Insecta</taxon>
        <taxon>Pterygota</taxon>
        <taxon>Neoptera</taxon>
        <taxon>Endopterygota</taxon>
        <taxon>Lepidoptera</taxon>
        <taxon>Glossata</taxon>
        <taxon>Ditrysia</taxon>
        <taxon>Papilionoidea</taxon>
        <taxon>Pieridae</taxon>
        <taxon>Pierinae</taxon>
        <taxon>Leptosia</taxon>
    </lineage>
</organism>
<dbReference type="Proteomes" id="UP001497472">
    <property type="component" value="Unassembled WGS sequence"/>
</dbReference>
<evidence type="ECO:0000313" key="2">
    <source>
        <dbReference type="EMBL" id="CAK1555895.1"/>
    </source>
</evidence>
<protein>
    <submittedName>
        <fullName evidence="2">Uncharacterized protein</fullName>
    </submittedName>
</protein>
<name>A0AAV1K5M5_9NEOP</name>
<proteinExistence type="predicted"/>
<gene>
    <name evidence="2" type="ORF">LNINA_LOCUS14679</name>
</gene>
<feature type="compositionally biased region" description="Basic and acidic residues" evidence="1">
    <location>
        <begin position="11"/>
        <end position="22"/>
    </location>
</feature>
<reference evidence="2 3" key="1">
    <citation type="submission" date="2023-11" db="EMBL/GenBank/DDBJ databases">
        <authorList>
            <person name="Okamura Y."/>
        </authorList>
    </citation>
    <scope>NUCLEOTIDE SEQUENCE [LARGE SCALE GENOMIC DNA]</scope>
</reference>